<gene>
    <name evidence="2" type="ORF">Asera_08130</name>
</gene>
<evidence type="ECO:0000313" key="3">
    <source>
        <dbReference type="Proteomes" id="UP000680750"/>
    </source>
</evidence>
<evidence type="ECO:0000313" key="2">
    <source>
        <dbReference type="EMBL" id="BCJ26705.1"/>
    </source>
</evidence>
<feature type="transmembrane region" description="Helical" evidence="1">
    <location>
        <begin position="49"/>
        <end position="74"/>
    </location>
</feature>
<name>A0A810KVK4_9ACTN</name>
<keyword evidence="3" id="KW-1185">Reference proteome</keyword>
<dbReference type="AlphaFoldDB" id="A0A810KVK4"/>
<keyword evidence="1" id="KW-0812">Transmembrane</keyword>
<protein>
    <submittedName>
        <fullName evidence="2">Uncharacterized protein</fullName>
    </submittedName>
</protein>
<sequence length="119" mass="12959">MADPFVPNGRRRGEAATDIVDGMNTTRHRLTLLLGTNPAEPHSTTRMRYAITMVAGFATAVQVIVWLMVAIFGTHLDGPWWLWTPASALAINAALLGLDHVRRHWSNTAAPTGTTRGSL</sequence>
<accession>A0A810KVK4</accession>
<dbReference type="EMBL" id="AP023354">
    <property type="protein sequence ID" value="BCJ26705.1"/>
    <property type="molecule type" value="Genomic_DNA"/>
</dbReference>
<dbReference type="Proteomes" id="UP000680750">
    <property type="component" value="Chromosome"/>
</dbReference>
<reference evidence="2" key="1">
    <citation type="submission" date="2020-08" db="EMBL/GenBank/DDBJ databases">
        <title>Whole genome shotgun sequence of Actinocatenispora sera NBRC 101916.</title>
        <authorList>
            <person name="Komaki H."/>
            <person name="Tamura T."/>
        </authorList>
    </citation>
    <scope>NUCLEOTIDE SEQUENCE</scope>
    <source>
        <strain evidence="2">NBRC 101916</strain>
    </source>
</reference>
<keyword evidence="1" id="KW-0472">Membrane</keyword>
<organism evidence="2 3">
    <name type="scientific">Actinocatenispora sera</name>
    <dbReference type="NCBI Taxonomy" id="390989"/>
    <lineage>
        <taxon>Bacteria</taxon>
        <taxon>Bacillati</taxon>
        <taxon>Actinomycetota</taxon>
        <taxon>Actinomycetes</taxon>
        <taxon>Micromonosporales</taxon>
        <taxon>Micromonosporaceae</taxon>
        <taxon>Actinocatenispora</taxon>
    </lineage>
</organism>
<keyword evidence="1" id="KW-1133">Transmembrane helix</keyword>
<proteinExistence type="predicted"/>
<feature type="transmembrane region" description="Helical" evidence="1">
    <location>
        <begin position="80"/>
        <end position="98"/>
    </location>
</feature>
<evidence type="ECO:0000256" key="1">
    <source>
        <dbReference type="SAM" id="Phobius"/>
    </source>
</evidence>
<dbReference type="KEGG" id="aser:Asera_08130"/>